<evidence type="ECO:0000256" key="3">
    <source>
        <dbReference type="ARBA" id="ARBA00022448"/>
    </source>
</evidence>
<dbReference type="Proteomes" id="UP000078148">
    <property type="component" value="Chromosome"/>
</dbReference>
<keyword evidence="5 12" id="KW-0812">Transmembrane</keyword>
<dbReference type="PANTHER" id="PTHR46494:SF2">
    <property type="entry name" value="MAGNESIUM TRANSPORT PROTEIN CORA"/>
    <property type="match status" value="1"/>
</dbReference>
<dbReference type="Pfam" id="PF01544">
    <property type="entry name" value="CorA"/>
    <property type="match status" value="1"/>
</dbReference>
<evidence type="ECO:0000256" key="5">
    <source>
        <dbReference type="ARBA" id="ARBA00022692"/>
    </source>
</evidence>
<dbReference type="SUPFAM" id="SSF143865">
    <property type="entry name" value="CorA soluble domain-like"/>
    <property type="match status" value="1"/>
</dbReference>
<dbReference type="GO" id="GO:0005886">
    <property type="term" value="C:plasma membrane"/>
    <property type="evidence" value="ECO:0007669"/>
    <property type="project" value="UniProtKB-SubCell"/>
</dbReference>
<dbReference type="STRING" id="1616788.AR543_04220"/>
<evidence type="ECO:0000313" key="14">
    <source>
        <dbReference type="Proteomes" id="UP000078148"/>
    </source>
</evidence>
<dbReference type="OrthoDB" id="9803416at2"/>
<dbReference type="InterPro" id="IPR002523">
    <property type="entry name" value="MgTranspt_CorA/ZnTranspt_ZntB"/>
</dbReference>
<evidence type="ECO:0000256" key="11">
    <source>
        <dbReference type="ARBA" id="ARBA00045497"/>
    </source>
</evidence>
<gene>
    <name evidence="13" type="ORF">AR543_04220</name>
</gene>
<evidence type="ECO:0000313" key="13">
    <source>
        <dbReference type="EMBL" id="ANF95296.1"/>
    </source>
</evidence>
<keyword evidence="6" id="KW-0460">Magnesium</keyword>
<accession>A0A172ZCC5</accession>
<dbReference type="RefSeq" id="WP_060532092.1">
    <property type="nucleotide sequence ID" value="NZ_CP013023.1"/>
</dbReference>
<reference evidence="13 14" key="2">
    <citation type="journal article" date="2016" name="Int. J. Syst. Evol. Microbiol.">
        <title>Paenibacillus bovis sp. nov., isolated from raw yak (Bos grunniens) milk.</title>
        <authorList>
            <person name="Gao C."/>
            <person name="Han J."/>
            <person name="Liu Z."/>
            <person name="Xu X."/>
            <person name="Hang F."/>
            <person name="Wu Z."/>
        </authorList>
    </citation>
    <scope>NUCLEOTIDE SEQUENCE [LARGE SCALE GENOMIC DNA]</scope>
    <source>
        <strain evidence="13 14">BD3526</strain>
    </source>
</reference>
<keyword evidence="7 12" id="KW-1133">Transmembrane helix</keyword>
<dbReference type="GO" id="GO:0050897">
    <property type="term" value="F:cobalt ion binding"/>
    <property type="evidence" value="ECO:0007669"/>
    <property type="project" value="TreeGrafter"/>
</dbReference>
<evidence type="ECO:0008006" key="15">
    <source>
        <dbReference type="Google" id="ProtNLM"/>
    </source>
</evidence>
<evidence type="ECO:0000256" key="8">
    <source>
        <dbReference type="ARBA" id="ARBA00023065"/>
    </source>
</evidence>
<evidence type="ECO:0000256" key="9">
    <source>
        <dbReference type="ARBA" id="ARBA00023136"/>
    </source>
</evidence>
<keyword evidence="9 12" id="KW-0472">Membrane</keyword>
<feature type="transmembrane region" description="Helical" evidence="12">
    <location>
        <begin position="242"/>
        <end position="261"/>
    </location>
</feature>
<dbReference type="InterPro" id="IPR045863">
    <property type="entry name" value="CorA_TM1_TM2"/>
</dbReference>
<evidence type="ECO:0000256" key="4">
    <source>
        <dbReference type="ARBA" id="ARBA00022475"/>
    </source>
</evidence>
<dbReference type="GO" id="GO:0000287">
    <property type="term" value="F:magnesium ion binding"/>
    <property type="evidence" value="ECO:0007669"/>
    <property type="project" value="TreeGrafter"/>
</dbReference>
<evidence type="ECO:0000256" key="2">
    <source>
        <dbReference type="ARBA" id="ARBA00009765"/>
    </source>
</evidence>
<comment type="catalytic activity">
    <reaction evidence="10">
        <text>Mg(2+)(in) = Mg(2+)(out)</text>
        <dbReference type="Rhea" id="RHEA:29827"/>
        <dbReference type="ChEBI" id="CHEBI:18420"/>
    </reaction>
</comment>
<dbReference type="AlphaFoldDB" id="A0A172ZCC5"/>
<evidence type="ECO:0000256" key="6">
    <source>
        <dbReference type="ARBA" id="ARBA00022842"/>
    </source>
</evidence>
<protein>
    <recommendedName>
        <fullName evidence="15">Magnesium transporter CorA</fullName>
    </recommendedName>
</protein>
<dbReference type="FunFam" id="1.20.58.340:FF:000004">
    <property type="entry name" value="Magnesium transport protein CorA"/>
    <property type="match status" value="1"/>
</dbReference>
<keyword evidence="14" id="KW-1185">Reference proteome</keyword>
<organism evidence="13 14">
    <name type="scientific">Paenibacillus bovis</name>
    <dbReference type="NCBI Taxonomy" id="1616788"/>
    <lineage>
        <taxon>Bacteria</taxon>
        <taxon>Bacillati</taxon>
        <taxon>Bacillota</taxon>
        <taxon>Bacilli</taxon>
        <taxon>Bacillales</taxon>
        <taxon>Paenibacillaceae</taxon>
        <taxon>Paenibacillus</taxon>
    </lineage>
</organism>
<dbReference type="SUPFAM" id="SSF144083">
    <property type="entry name" value="Magnesium transport protein CorA, transmembrane region"/>
    <property type="match status" value="1"/>
</dbReference>
<dbReference type="EMBL" id="CP013023">
    <property type="protein sequence ID" value="ANF95296.1"/>
    <property type="molecule type" value="Genomic_DNA"/>
</dbReference>
<comment type="function">
    <text evidence="11">Mediates influx of magnesium ions. Alternates between open and closed states. Activated by low cytoplasmic Mg(2+) levels. Inactive when cytoplasmic Mg(2+) levels are high.</text>
</comment>
<dbReference type="KEGG" id="pbv:AR543_04220"/>
<evidence type="ECO:0000256" key="12">
    <source>
        <dbReference type="SAM" id="Phobius"/>
    </source>
</evidence>
<dbReference type="GO" id="GO:0015087">
    <property type="term" value="F:cobalt ion transmembrane transporter activity"/>
    <property type="evidence" value="ECO:0007669"/>
    <property type="project" value="TreeGrafter"/>
</dbReference>
<dbReference type="PANTHER" id="PTHR46494">
    <property type="entry name" value="CORA FAMILY METAL ION TRANSPORTER (EUROFUNG)"/>
    <property type="match status" value="1"/>
</dbReference>
<dbReference type="Gene3D" id="1.20.58.340">
    <property type="entry name" value="Magnesium transport protein CorA, transmembrane region"/>
    <property type="match status" value="2"/>
</dbReference>
<sequence>MIQAEVIQSEQGWTWFRQQDSTHLIEHPDFDERIQKWASESLMCRHNHISTNSHLEGTHTMSGTLTAKLTDEPHDSWLLHYYISGDKLVTVGDMSWLVHQVEPQDWDRHISSLSRPVEGFLFIMNSFIRTLFARMDEIEVDLTDIEERMRKSNGSRLLREIIDLRNQLTRWNLHTVALREIEYGVEETFPEIIDHSETYRILSIYLKRIRMLQQNYEHEIDSLLKVDDNIANYRSNTIMKTLTVFTVLLTPMTALGAIWGMNFKNMPELEWKWGYAGALGLIFGLTLVTYLWLRSTGLTGDILNMDMSRDKNKDLRK</sequence>
<reference evidence="14" key="1">
    <citation type="submission" date="2015-10" db="EMBL/GenBank/DDBJ databases">
        <title>Genome of Paenibacillus bovis sp. nov.</title>
        <authorList>
            <person name="Wu Z."/>
            <person name="Gao C."/>
            <person name="Liu Z."/>
            <person name="Zheng H."/>
        </authorList>
    </citation>
    <scope>NUCLEOTIDE SEQUENCE [LARGE SCALE GENOMIC DNA]</scope>
    <source>
        <strain evidence="14">BD3526</strain>
    </source>
</reference>
<evidence type="ECO:0000256" key="7">
    <source>
        <dbReference type="ARBA" id="ARBA00022989"/>
    </source>
</evidence>
<name>A0A172ZCC5_9BACL</name>
<keyword evidence="3" id="KW-0813">Transport</keyword>
<feature type="transmembrane region" description="Helical" evidence="12">
    <location>
        <begin position="273"/>
        <end position="293"/>
    </location>
</feature>
<evidence type="ECO:0000256" key="10">
    <source>
        <dbReference type="ARBA" id="ARBA00034269"/>
    </source>
</evidence>
<proteinExistence type="inferred from homology"/>
<comment type="subcellular location">
    <subcellularLocation>
        <location evidence="1">Cell membrane</location>
        <topology evidence="1">Multi-pass membrane protein</topology>
    </subcellularLocation>
</comment>
<keyword evidence="4" id="KW-1003">Cell membrane</keyword>
<comment type="similarity">
    <text evidence="2">Belongs to the CorA metal ion transporter (MIT) (TC 1.A.35) family.</text>
</comment>
<keyword evidence="8" id="KW-0406">Ion transport</keyword>
<evidence type="ECO:0000256" key="1">
    <source>
        <dbReference type="ARBA" id="ARBA00004651"/>
    </source>
</evidence>
<dbReference type="InterPro" id="IPR045861">
    <property type="entry name" value="CorA_cytoplasmic_dom"/>
</dbReference>
<dbReference type="GO" id="GO:0015095">
    <property type="term" value="F:magnesium ion transmembrane transporter activity"/>
    <property type="evidence" value="ECO:0007669"/>
    <property type="project" value="TreeGrafter"/>
</dbReference>